<feature type="region of interest" description="Disordered" evidence="1">
    <location>
        <begin position="48"/>
        <end position="91"/>
    </location>
</feature>
<dbReference type="EMBL" id="MU158134">
    <property type="protein sequence ID" value="KAF9521314.1"/>
    <property type="molecule type" value="Genomic_DNA"/>
</dbReference>
<sequence length="501" mass="57083">MGITQSKRLRLRKSKTVAVSLHPDLLLEPDRHPMAAFSRFYKGANNSGDSFQSGITRNRSISSINSMTDSSGSRSYRSRSQSPSPYGHPPPVMVIPQSSPPLSWQGGSQHGSAMEIVPEDITYHPQDLKGILEGVRFDISSSPSFNRLFQFGDALQALLDTALFTGEDLRLLDTDSNVDNTIPNSDPKEPRIGHIEKQEREKIVIGILDLMFLMTQTYTQDYDSHAIAESLLQRIKLERTRLFGTGDAMVSSATGGLAVLYYEQRRWAEAEVTAAEFVGEDRGTLEKWDSKILFFFAKLYIRQGKWVEVEPVLEELDSRTGLPEVIGQAGCLESLLDAYIAQEKWSKVRELAEKHEYLKDRRRMDRIMALIGQENWVEAKRAIRRDREVVYYIGSRPIAYPVGQRRREPRSHHMLALIYLGQQRWERAESKFSGGIGWDRWQRAIRKSNWRHDDWRNLRGARGLCEAYMGMNKDGEAERLLLQVIEGSKSALGDEDVDTLD</sequence>
<dbReference type="OrthoDB" id="10260758at2759"/>
<comment type="caution">
    <text evidence="2">The sequence shown here is derived from an EMBL/GenBank/DDBJ whole genome shotgun (WGS) entry which is preliminary data.</text>
</comment>
<reference evidence="2" key="1">
    <citation type="submission" date="2020-11" db="EMBL/GenBank/DDBJ databases">
        <authorList>
            <consortium name="DOE Joint Genome Institute"/>
            <person name="Ahrendt S."/>
            <person name="Riley R."/>
            <person name="Andreopoulos W."/>
            <person name="Labutti K."/>
            <person name="Pangilinan J."/>
            <person name="Ruiz-Duenas F.J."/>
            <person name="Barrasa J.M."/>
            <person name="Sanchez-Garcia M."/>
            <person name="Camarero S."/>
            <person name="Miyauchi S."/>
            <person name="Serrano A."/>
            <person name="Linde D."/>
            <person name="Babiker R."/>
            <person name="Drula E."/>
            <person name="Ayuso-Fernandez I."/>
            <person name="Pacheco R."/>
            <person name="Padilla G."/>
            <person name="Ferreira P."/>
            <person name="Barriuso J."/>
            <person name="Kellner H."/>
            <person name="Castanera R."/>
            <person name="Alfaro M."/>
            <person name="Ramirez L."/>
            <person name="Pisabarro A.G."/>
            <person name="Kuo A."/>
            <person name="Tritt A."/>
            <person name="Lipzen A."/>
            <person name="He G."/>
            <person name="Yan M."/>
            <person name="Ng V."/>
            <person name="Cullen D."/>
            <person name="Martin F."/>
            <person name="Rosso M.-N."/>
            <person name="Henrissat B."/>
            <person name="Hibbett D."/>
            <person name="Martinez A.T."/>
            <person name="Grigoriev I.V."/>
        </authorList>
    </citation>
    <scope>NUCLEOTIDE SEQUENCE</scope>
    <source>
        <strain evidence="2">CBS 506.95</strain>
    </source>
</reference>
<evidence type="ECO:0000313" key="3">
    <source>
        <dbReference type="Proteomes" id="UP000807306"/>
    </source>
</evidence>
<gene>
    <name evidence="2" type="ORF">CPB83DRAFT_865560</name>
</gene>
<evidence type="ECO:0000256" key="1">
    <source>
        <dbReference type="SAM" id="MobiDB-lite"/>
    </source>
</evidence>
<accession>A0A9P6BBE0</accession>
<evidence type="ECO:0000313" key="2">
    <source>
        <dbReference type="EMBL" id="KAF9521314.1"/>
    </source>
</evidence>
<organism evidence="2 3">
    <name type="scientific">Crepidotus variabilis</name>
    <dbReference type="NCBI Taxonomy" id="179855"/>
    <lineage>
        <taxon>Eukaryota</taxon>
        <taxon>Fungi</taxon>
        <taxon>Dikarya</taxon>
        <taxon>Basidiomycota</taxon>
        <taxon>Agaricomycotina</taxon>
        <taxon>Agaricomycetes</taxon>
        <taxon>Agaricomycetidae</taxon>
        <taxon>Agaricales</taxon>
        <taxon>Agaricineae</taxon>
        <taxon>Crepidotaceae</taxon>
        <taxon>Crepidotus</taxon>
    </lineage>
</organism>
<protein>
    <submittedName>
        <fullName evidence="2">Uncharacterized protein</fullName>
    </submittedName>
</protein>
<dbReference type="InterPro" id="IPR011990">
    <property type="entry name" value="TPR-like_helical_dom_sf"/>
</dbReference>
<proteinExistence type="predicted"/>
<dbReference type="AlphaFoldDB" id="A0A9P6BBE0"/>
<dbReference type="Gene3D" id="1.25.40.10">
    <property type="entry name" value="Tetratricopeptide repeat domain"/>
    <property type="match status" value="2"/>
</dbReference>
<keyword evidence="3" id="KW-1185">Reference proteome</keyword>
<dbReference type="Proteomes" id="UP000807306">
    <property type="component" value="Unassembled WGS sequence"/>
</dbReference>
<name>A0A9P6BBE0_9AGAR</name>
<feature type="compositionally biased region" description="Low complexity" evidence="1">
    <location>
        <begin position="57"/>
        <end position="85"/>
    </location>
</feature>
<feature type="non-terminal residue" evidence="2">
    <location>
        <position position="501"/>
    </location>
</feature>